<name>A0A433DGY6_9FUNG</name>
<evidence type="ECO:0000313" key="2">
    <source>
        <dbReference type="Proteomes" id="UP000268093"/>
    </source>
</evidence>
<dbReference type="AlphaFoldDB" id="A0A433DGY6"/>
<proteinExistence type="predicted"/>
<keyword evidence="2" id="KW-1185">Reference proteome</keyword>
<evidence type="ECO:0000313" key="1">
    <source>
        <dbReference type="EMBL" id="RUP50045.1"/>
    </source>
</evidence>
<dbReference type="EMBL" id="RBNI01001731">
    <property type="protein sequence ID" value="RUP50045.1"/>
    <property type="molecule type" value="Genomic_DNA"/>
</dbReference>
<dbReference type="Proteomes" id="UP000268093">
    <property type="component" value="Unassembled WGS sequence"/>
</dbReference>
<comment type="caution">
    <text evidence="1">The sequence shown here is derived from an EMBL/GenBank/DDBJ whole genome shotgun (WGS) entry which is preliminary data.</text>
</comment>
<gene>
    <name evidence="1" type="ORF">BC936DRAFT_140554</name>
</gene>
<sequence>MFCIPESFILIRAGLSPSPSIMTRQKQTSQKHIPLVKTTKATIKGPKPAIAGIKKLHHFHPRTVALHKI</sequence>
<reference evidence="1 2" key="1">
    <citation type="journal article" date="2018" name="New Phytol.">
        <title>Phylogenomics of Endogonaceae and evolution of mycorrhizas within Mucoromycota.</title>
        <authorList>
            <person name="Chang Y."/>
            <person name="Desiro A."/>
            <person name="Na H."/>
            <person name="Sandor L."/>
            <person name="Lipzen A."/>
            <person name="Clum A."/>
            <person name="Barry K."/>
            <person name="Grigoriev I.V."/>
            <person name="Martin F.M."/>
            <person name="Stajich J.E."/>
            <person name="Smith M.E."/>
            <person name="Bonito G."/>
            <person name="Spatafora J.W."/>
        </authorList>
    </citation>
    <scope>NUCLEOTIDE SEQUENCE [LARGE SCALE GENOMIC DNA]</scope>
    <source>
        <strain evidence="1 2">GMNB39</strain>
    </source>
</reference>
<organism evidence="1 2">
    <name type="scientific">Jimgerdemannia flammicorona</name>
    <dbReference type="NCBI Taxonomy" id="994334"/>
    <lineage>
        <taxon>Eukaryota</taxon>
        <taxon>Fungi</taxon>
        <taxon>Fungi incertae sedis</taxon>
        <taxon>Mucoromycota</taxon>
        <taxon>Mucoromycotina</taxon>
        <taxon>Endogonomycetes</taxon>
        <taxon>Endogonales</taxon>
        <taxon>Endogonaceae</taxon>
        <taxon>Jimgerdemannia</taxon>
    </lineage>
</organism>
<protein>
    <submittedName>
        <fullName evidence="1">Uncharacterized protein</fullName>
    </submittedName>
</protein>
<accession>A0A433DGY6</accession>